<dbReference type="PROSITE" id="PS50943">
    <property type="entry name" value="HTH_CROC1"/>
    <property type="match status" value="1"/>
</dbReference>
<dbReference type="SUPFAM" id="SSF47413">
    <property type="entry name" value="lambda repressor-like DNA-binding domains"/>
    <property type="match status" value="1"/>
</dbReference>
<dbReference type="AlphaFoldDB" id="A0A9D2AFP3"/>
<feature type="domain" description="HTH cro/C1-type" evidence="1">
    <location>
        <begin position="11"/>
        <end position="66"/>
    </location>
</feature>
<comment type="caution">
    <text evidence="2">The sequence shown here is derived from an EMBL/GenBank/DDBJ whole genome shotgun (WGS) entry which is preliminary data.</text>
</comment>
<dbReference type="Proteomes" id="UP000824204">
    <property type="component" value="Unassembled WGS sequence"/>
</dbReference>
<reference evidence="2" key="1">
    <citation type="journal article" date="2021" name="PeerJ">
        <title>Extensive microbial diversity within the chicken gut microbiome revealed by metagenomics and culture.</title>
        <authorList>
            <person name="Gilroy R."/>
            <person name="Ravi A."/>
            <person name="Getino M."/>
            <person name="Pursley I."/>
            <person name="Horton D.L."/>
            <person name="Alikhan N.F."/>
            <person name="Baker D."/>
            <person name="Gharbi K."/>
            <person name="Hall N."/>
            <person name="Watson M."/>
            <person name="Adriaenssens E.M."/>
            <person name="Foster-Nyarko E."/>
            <person name="Jarju S."/>
            <person name="Secka A."/>
            <person name="Antonio M."/>
            <person name="Oren A."/>
            <person name="Chaudhuri R.R."/>
            <person name="La Ragione R."/>
            <person name="Hildebrand F."/>
            <person name="Pallen M.J."/>
        </authorList>
    </citation>
    <scope>NUCLEOTIDE SEQUENCE</scope>
    <source>
        <strain evidence="2">811</strain>
    </source>
</reference>
<accession>A0A9D2AFP3</accession>
<sequence length="80" mass="9166">MTVCQAVAKRVNELLIERKMTQYRLEQNSGIQHGTMNSIMSAKNKGVELNTVMMIARGFKMSVIEFLDDPIFKSEELEIE</sequence>
<dbReference type="Gene3D" id="1.10.260.40">
    <property type="entry name" value="lambda repressor-like DNA-binding domains"/>
    <property type="match status" value="1"/>
</dbReference>
<evidence type="ECO:0000259" key="1">
    <source>
        <dbReference type="PROSITE" id="PS50943"/>
    </source>
</evidence>
<evidence type="ECO:0000313" key="2">
    <source>
        <dbReference type="EMBL" id="HIX07092.1"/>
    </source>
</evidence>
<organism evidence="2 3">
    <name type="scientific">Candidatus Borkfalkia faecipullorum</name>
    <dbReference type="NCBI Taxonomy" id="2838510"/>
    <lineage>
        <taxon>Bacteria</taxon>
        <taxon>Bacillati</taxon>
        <taxon>Bacillota</taxon>
        <taxon>Clostridia</taxon>
        <taxon>Christensenellales</taxon>
        <taxon>Christensenellaceae</taxon>
        <taxon>Candidatus Borkfalkia</taxon>
    </lineage>
</organism>
<gene>
    <name evidence="2" type="ORF">H9741_01305</name>
</gene>
<dbReference type="InterPro" id="IPR010982">
    <property type="entry name" value="Lambda_DNA-bd_dom_sf"/>
</dbReference>
<dbReference type="EMBL" id="DXFX01000016">
    <property type="protein sequence ID" value="HIX07092.1"/>
    <property type="molecule type" value="Genomic_DNA"/>
</dbReference>
<protein>
    <submittedName>
        <fullName evidence="2">Helix-turn-helix transcriptional regulator</fullName>
    </submittedName>
</protein>
<proteinExistence type="predicted"/>
<name>A0A9D2AFP3_9FIRM</name>
<dbReference type="InterPro" id="IPR001387">
    <property type="entry name" value="Cro/C1-type_HTH"/>
</dbReference>
<dbReference type="Pfam" id="PF13443">
    <property type="entry name" value="HTH_26"/>
    <property type="match status" value="1"/>
</dbReference>
<dbReference type="GO" id="GO:0003677">
    <property type="term" value="F:DNA binding"/>
    <property type="evidence" value="ECO:0007669"/>
    <property type="project" value="InterPro"/>
</dbReference>
<reference evidence="2" key="2">
    <citation type="submission" date="2021-04" db="EMBL/GenBank/DDBJ databases">
        <authorList>
            <person name="Gilroy R."/>
        </authorList>
    </citation>
    <scope>NUCLEOTIDE SEQUENCE</scope>
    <source>
        <strain evidence="2">811</strain>
    </source>
</reference>
<evidence type="ECO:0000313" key="3">
    <source>
        <dbReference type="Proteomes" id="UP000824204"/>
    </source>
</evidence>